<dbReference type="SUPFAM" id="SSF143575">
    <property type="entry name" value="GAS2 domain-like"/>
    <property type="match status" value="1"/>
</dbReference>
<dbReference type="InterPro" id="IPR036872">
    <property type="entry name" value="CH_dom_sf"/>
</dbReference>
<evidence type="ECO:0000259" key="8">
    <source>
        <dbReference type="PROSITE" id="PS51460"/>
    </source>
</evidence>
<evidence type="ECO:0000256" key="6">
    <source>
        <dbReference type="SAM" id="MobiDB-lite"/>
    </source>
</evidence>
<dbReference type="Ensembl" id="ENSSTUT00000065343.1">
    <property type="protein sequence ID" value="ENSSTUP00000061954.1"/>
    <property type="gene ID" value="ENSSTUG00000026613.1"/>
</dbReference>
<feature type="domain" description="GAR" evidence="8">
    <location>
        <begin position="531"/>
        <end position="604"/>
    </location>
</feature>
<evidence type="ECO:0000256" key="3">
    <source>
        <dbReference type="ARBA" id="ARBA00022490"/>
    </source>
</evidence>
<dbReference type="GO" id="GO:0022857">
    <property type="term" value="F:transmembrane transporter activity"/>
    <property type="evidence" value="ECO:0007669"/>
    <property type="project" value="InterPro"/>
</dbReference>
<reference evidence="9" key="1">
    <citation type="submission" date="2025-08" db="UniProtKB">
        <authorList>
            <consortium name="Ensembl"/>
        </authorList>
    </citation>
    <scope>IDENTIFICATION</scope>
</reference>
<gene>
    <name evidence="9" type="primary">LOC115203209</name>
</gene>
<dbReference type="GO" id="GO:0008093">
    <property type="term" value="F:cytoskeletal anchor activity"/>
    <property type="evidence" value="ECO:0007669"/>
    <property type="project" value="TreeGrafter"/>
</dbReference>
<dbReference type="Gene3D" id="3.30.920.20">
    <property type="entry name" value="Gas2-like domain"/>
    <property type="match status" value="1"/>
</dbReference>
<accession>A0A674ARF5</accession>
<dbReference type="InterPro" id="IPR036259">
    <property type="entry name" value="MFS_trans_sf"/>
</dbReference>
<dbReference type="GO" id="GO:0016020">
    <property type="term" value="C:membrane"/>
    <property type="evidence" value="ECO:0007669"/>
    <property type="project" value="UniProtKB-SubCell"/>
</dbReference>
<dbReference type="GeneTree" id="ENSGT00940000155755"/>
<keyword evidence="10" id="KW-1185">Reference proteome</keyword>
<dbReference type="InterPro" id="IPR001715">
    <property type="entry name" value="CH_dom"/>
</dbReference>
<dbReference type="GO" id="GO:0005884">
    <property type="term" value="C:actin filament"/>
    <property type="evidence" value="ECO:0007669"/>
    <property type="project" value="TreeGrafter"/>
</dbReference>
<dbReference type="InterPro" id="IPR036534">
    <property type="entry name" value="GAR_dom_sf"/>
</dbReference>
<evidence type="ECO:0000313" key="9">
    <source>
        <dbReference type="Ensembl" id="ENSSTUP00000061954.1"/>
    </source>
</evidence>
<dbReference type="InParanoid" id="A0A674ARF5"/>
<dbReference type="PANTHER" id="PTHR46756:SF10">
    <property type="entry name" value="GROWTH ARREST-SPECIFIC 2B"/>
    <property type="match status" value="1"/>
</dbReference>
<dbReference type="PROSITE" id="PS51460">
    <property type="entry name" value="GAR"/>
    <property type="match status" value="1"/>
</dbReference>
<feature type="region of interest" description="Disordered" evidence="6">
    <location>
        <begin position="410"/>
        <end position="533"/>
    </location>
</feature>
<evidence type="ECO:0000256" key="1">
    <source>
        <dbReference type="ARBA" id="ARBA00004141"/>
    </source>
</evidence>
<evidence type="ECO:0000259" key="7">
    <source>
        <dbReference type="PROSITE" id="PS50021"/>
    </source>
</evidence>
<dbReference type="SMART" id="SM00033">
    <property type="entry name" value="CH"/>
    <property type="match status" value="1"/>
</dbReference>
<keyword evidence="3" id="KW-0963">Cytoplasm</keyword>
<reference evidence="9" key="2">
    <citation type="submission" date="2025-09" db="UniProtKB">
        <authorList>
            <consortium name="Ensembl"/>
        </authorList>
    </citation>
    <scope>IDENTIFICATION</scope>
</reference>
<dbReference type="SMART" id="SM00243">
    <property type="entry name" value="GAS2"/>
    <property type="match status" value="1"/>
</dbReference>
<dbReference type="Gene3D" id="1.20.1250.20">
    <property type="entry name" value="MFS general substrate transporter like domains"/>
    <property type="match status" value="1"/>
</dbReference>
<comment type="subcellular location">
    <subcellularLocation>
        <location evidence="2">Cytoplasm</location>
        <location evidence="2">Cytoskeleton</location>
    </subcellularLocation>
    <subcellularLocation>
        <location evidence="1">Membrane</location>
        <topology evidence="1">Multi-pass membrane protein</topology>
    </subcellularLocation>
</comment>
<dbReference type="GO" id="GO:0008017">
    <property type="term" value="F:microtubule binding"/>
    <property type="evidence" value="ECO:0007669"/>
    <property type="project" value="InterPro"/>
</dbReference>
<dbReference type="PANTHER" id="PTHR46756">
    <property type="entry name" value="TRANSGELIN"/>
    <property type="match status" value="1"/>
</dbReference>
<name>A0A674ARF5_SALTR</name>
<evidence type="ECO:0000256" key="2">
    <source>
        <dbReference type="ARBA" id="ARBA00004245"/>
    </source>
</evidence>
<protein>
    <submittedName>
        <fullName evidence="9">Growth arrest-specific 2b</fullName>
    </submittedName>
</protein>
<dbReference type="Gene3D" id="1.10.418.10">
    <property type="entry name" value="Calponin-like domain"/>
    <property type="match status" value="1"/>
</dbReference>
<dbReference type="SUPFAM" id="SSF103473">
    <property type="entry name" value="MFS general substrate transporter"/>
    <property type="match status" value="1"/>
</dbReference>
<keyword evidence="4" id="KW-0206">Cytoskeleton</keyword>
<dbReference type="AlphaFoldDB" id="A0A674ARF5"/>
<evidence type="ECO:0000256" key="5">
    <source>
        <dbReference type="ARBA" id="ARBA00038441"/>
    </source>
</evidence>
<dbReference type="GO" id="GO:0051764">
    <property type="term" value="P:actin crosslink formation"/>
    <property type="evidence" value="ECO:0007669"/>
    <property type="project" value="TreeGrafter"/>
</dbReference>
<feature type="domain" description="Calponin-homology (CH)" evidence="7">
    <location>
        <begin position="250"/>
        <end position="368"/>
    </location>
</feature>
<dbReference type="Pfam" id="PF07690">
    <property type="entry name" value="MFS_1"/>
    <property type="match status" value="1"/>
</dbReference>
<feature type="compositionally biased region" description="Pro residues" evidence="6">
    <location>
        <begin position="417"/>
        <end position="435"/>
    </location>
</feature>
<comment type="similarity">
    <text evidence="5">Belongs to the GAS2 family.</text>
</comment>
<evidence type="ECO:0000313" key="10">
    <source>
        <dbReference type="Proteomes" id="UP000472277"/>
    </source>
</evidence>
<dbReference type="Pfam" id="PF00307">
    <property type="entry name" value="CH"/>
    <property type="match status" value="1"/>
</dbReference>
<dbReference type="InterPro" id="IPR003108">
    <property type="entry name" value="GAR_dom"/>
</dbReference>
<dbReference type="SUPFAM" id="SSF47576">
    <property type="entry name" value="Calponin-homology domain, CH-domain"/>
    <property type="match status" value="1"/>
</dbReference>
<feature type="compositionally biased region" description="Pro residues" evidence="6">
    <location>
        <begin position="493"/>
        <end position="515"/>
    </location>
</feature>
<dbReference type="Proteomes" id="UP000472277">
    <property type="component" value="Chromosome 12"/>
</dbReference>
<dbReference type="InterPro" id="IPR011701">
    <property type="entry name" value="MFS"/>
</dbReference>
<feature type="compositionally biased region" description="Basic residues" evidence="6">
    <location>
        <begin position="516"/>
        <end position="526"/>
    </location>
</feature>
<evidence type="ECO:0000256" key="4">
    <source>
        <dbReference type="ARBA" id="ARBA00023212"/>
    </source>
</evidence>
<dbReference type="PROSITE" id="PS50021">
    <property type="entry name" value="CH"/>
    <property type="match status" value="1"/>
</dbReference>
<feature type="compositionally biased region" description="Low complexity" evidence="6">
    <location>
        <begin position="436"/>
        <end position="483"/>
    </location>
</feature>
<sequence>MESVKMRAKEGIKEFGAKTLGQMYKVMEKRQGTGEVIELTEDGRPSEAQEKKAPLCDCTCFGLPRRYIIAIMSGLGFCISFGIRCNLGVAIVGMVNNSTIHKDGKIIITEKAKFNWDPETVGMIHGSFFWGYIVTQIPGGYICSRLAANRVFGLAIFLTSTLNMLIPSAARTHYGLVIFVRILQGLVEVKEEGTMNSPVETEDDQYSPIHLTGLGICCPLSPKQHHDGPGLKSPQQYTKWLPSRHEASLLPMREDLALWLNMFLDSGVTADSLMDRLDNGVLLCQLAEELQERMIQGSNGKAFVRRVIHWRADATSGSFFARDNTANFLYWCRKIGVDETYLFESEGLVLHKQPREVCLCLMELGRIAVRYGVEPPGLVKLEREIEREEGGSLTPSSPLAFPSPTTLPLILPLLHAPTPPASVTPPPSPSPPPSSAPVDPTHPTSISSSSTTTSTTSTQTSSVTMVTTSTRTPPTTPTTDPISALSLTETPVSPSPHPPPLPSPPSQPSPSPSPKPKARRPSKSSAKKTPSTFNLLDDIVRNIIEDPPCSCPTKFPVEKHPKGRYRVGEKVLYVRLLNEHHVMVRIGGGWETLGCYLLKHDPCRSPPVTPLRTCRAKGKSPNMKDFSPDSYMVVGAHYRAKK</sequence>
<proteinExistence type="inferred from homology"/>
<organism evidence="9 10">
    <name type="scientific">Salmo trutta</name>
    <name type="common">Brown trout</name>
    <dbReference type="NCBI Taxonomy" id="8032"/>
    <lineage>
        <taxon>Eukaryota</taxon>
        <taxon>Metazoa</taxon>
        <taxon>Chordata</taxon>
        <taxon>Craniata</taxon>
        <taxon>Vertebrata</taxon>
        <taxon>Euteleostomi</taxon>
        <taxon>Actinopterygii</taxon>
        <taxon>Neopterygii</taxon>
        <taxon>Teleostei</taxon>
        <taxon>Protacanthopterygii</taxon>
        <taxon>Salmoniformes</taxon>
        <taxon>Salmonidae</taxon>
        <taxon>Salmoninae</taxon>
        <taxon>Salmo</taxon>
    </lineage>
</organism>
<dbReference type="GO" id="GO:0051015">
    <property type="term" value="F:actin filament binding"/>
    <property type="evidence" value="ECO:0007669"/>
    <property type="project" value="TreeGrafter"/>
</dbReference>
<dbReference type="Pfam" id="PF02187">
    <property type="entry name" value="GAS2"/>
    <property type="match status" value="1"/>
</dbReference>